<evidence type="ECO:0000313" key="5">
    <source>
        <dbReference type="EMBL" id="MDQ2582773.1"/>
    </source>
</evidence>
<evidence type="ECO:0000256" key="3">
    <source>
        <dbReference type="ARBA" id="ARBA00038502"/>
    </source>
</evidence>
<dbReference type="Proteomes" id="UP001225605">
    <property type="component" value="Unassembled WGS sequence"/>
</dbReference>
<dbReference type="Pfam" id="PF13302">
    <property type="entry name" value="Acetyltransf_3"/>
    <property type="match status" value="1"/>
</dbReference>
<dbReference type="PROSITE" id="PS51186">
    <property type="entry name" value="GNAT"/>
    <property type="match status" value="1"/>
</dbReference>
<feature type="domain" description="N-acetyltransferase" evidence="4">
    <location>
        <begin position="21"/>
        <end position="173"/>
    </location>
</feature>
<dbReference type="PANTHER" id="PTHR43792:SF8">
    <property type="entry name" value="[RIBOSOMAL PROTEIN US5]-ALANINE N-ACETYLTRANSFERASE"/>
    <property type="match status" value="1"/>
</dbReference>
<keyword evidence="6" id="KW-1185">Reference proteome</keyword>
<dbReference type="Gene3D" id="3.40.630.30">
    <property type="match status" value="1"/>
</dbReference>
<dbReference type="InterPro" id="IPR016181">
    <property type="entry name" value="Acyl_CoA_acyltransferase"/>
</dbReference>
<dbReference type="EMBL" id="NSDM01000001">
    <property type="protein sequence ID" value="MDQ2582773.1"/>
    <property type="molecule type" value="Genomic_DNA"/>
</dbReference>
<sequence length="184" mass="19872">MSRRERDHGTVGPRRHRGPVITLEPWAEADFALLERLNSPAMTAHLGGPEPRDRLLDRHRRYLLPGAGRMFRVEVDGVPAGSVGFWERTFGGSVVWEVGWSVLPGFQGRGVASAAARQVAVAAWAVDGGRSVRAFPKVDHAASNGVCRRAGFALVGEVDLEYPPGTPIRCNDWALEPDSAPSAG</sequence>
<evidence type="ECO:0000259" key="4">
    <source>
        <dbReference type="PROSITE" id="PS51186"/>
    </source>
</evidence>
<keyword evidence="2" id="KW-0012">Acyltransferase</keyword>
<reference evidence="5 6" key="1">
    <citation type="submission" date="2017-06" db="EMBL/GenBank/DDBJ databases">
        <title>Cultured bacterium strain Saccharothrix yanglingensis Hhs.015.</title>
        <authorList>
            <person name="Xia Y."/>
        </authorList>
    </citation>
    <scope>NUCLEOTIDE SEQUENCE [LARGE SCALE GENOMIC DNA]</scope>
    <source>
        <strain evidence="5 6">Hhs.015</strain>
    </source>
</reference>
<proteinExistence type="inferred from homology"/>
<evidence type="ECO:0000256" key="2">
    <source>
        <dbReference type="ARBA" id="ARBA00023315"/>
    </source>
</evidence>
<name>A0ABU0WSF6_9PSEU</name>
<comment type="similarity">
    <text evidence="3">Belongs to the acetyltransferase family. RimJ subfamily.</text>
</comment>
<dbReference type="InterPro" id="IPR051531">
    <property type="entry name" value="N-acetyltransferase"/>
</dbReference>
<organism evidence="5 6">
    <name type="scientific">Saccharothrix yanglingensis</name>
    <dbReference type="NCBI Taxonomy" id="659496"/>
    <lineage>
        <taxon>Bacteria</taxon>
        <taxon>Bacillati</taxon>
        <taxon>Actinomycetota</taxon>
        <taxon>Actinomycetes</taxon>
        <taxon>Pseudonocardiales</taxon>
        <taxon>Pseudonocardiaceae</taxon>
        <taxon>Saccharothrix</taxon>
    </lineage>
</organism>
<accession>A0ABU0WSF6</accession>
<gene>
    <name evidence="5" type="ORF">CKY47_01990</name>
</gene>
<keyword evidence="1" id="KW-0808">Transferase</keyword>
<evidence type="ECO:0000256" key="1">
    <source>
        <dbReference type="ARBA" id="ARBA00022679"/>
    </source>
</evidence>
<protein>
    <submittedName>
        <fullName evidence="5">GNAT family N-acetyltransferase</fullName>
    </submittedName>
</protein>
<dbReference type="InterPro" id="IPR000182">
    <property type="entry name" value="GNAT_dom"/>
</dbReference>
<dbReference type="PANTHER" id="PTHR43792">
    <property type="entry name" value="GNAT FAMILY, PUTATIVE (AFU_ORTHOLOGUE AFUA_3G00765)-RELATED-RELATED"/>
    <property type="match status" value="1"/>
</dbReference>
<dbReference type="SUPFAM" id="SSF55729">
    <property type="entry name" value="Acyl-CoA N-acyltransferases (Nat)"/>
    <property type="match status" value="1"/>
</dbReference>
<comment type="caution">
    <text evidence="5">The sequence shown here is derived from an EMBL/GenBank/DDBJ whole genome shotgun (WGS) entry which is preliminary data.</text>
</comment>
<evidence type="ECO:0000313" key="6">
    <source>
        <dbReference type="Proteomes" id="UP001225605"/>
    </source>
</evidence>